<dbReference type="HOGENOM" id="CLU_027722_0_0_1"/>
<proteinExistence type="predicted"/>
<feature type="non-terminal residue" evidence="1">
    <location>
        <position position="490"/>
    </location>
</feature>
<dbReference type="RefSeq" id="XP_013256100.1">
    <property type="nucleotide sequence ID" value="XM_013400646.1"/>
</dbReference>
<accession>A0A072PD56</accession>
<protein>
    <recommendedName>
        <fullName evidence="3">Transcription factor domain-containing protein</fullName>
    </recommendedName>
</protein>
<evidence type="ECO:0008006" key="3">
    <source>
        <dbReference type="Google" id="ProtNLM"/>
    </source>
</evidence>
<name>A0A072PD56_9EURO</name>
<dbReference type="OrthoDB" id="4153769at2759"/>
<sequence length="490" mass="54852">NYTPGSGVDPFSMTPLPISGNAEILIKYHMVMASTGSHVDKVEVLPPHLQPVNRYNRVVDTMLRECMQNKLKLTSLLMIMSARMVHLSRIPLVGSAQPEHYMQMTLTSVRQKMLECQQKGIRADPLLVQNIHGLALAAWICQHFEEASTHIRAAKSLLGLLDMNDHYHKFTAQGLVNIDMMISIETGCLPDLPLMFDPGPLTPSRLAVIKEEIANLAAGRSQPTVYLQSPGPRAAKLSNALISHQVDILADASAILDSRLGRGFEQALEANFISPALASILRDMLDCVAVAKYVWRTSSATREDAEWMCRRMRAICHRLLHLPAESPMLARKDEALRLSLLLVVLRCTNRMAFRSAQPNMRRLQRVLFGIHTNWCPPSFLSQSHSQTPEYEENAPNQLQDPTAFRPLPKISGTISSVSCCEYNENALLLWTLMTGHFNAQGQPEEAWFLLCAAFVARQHLGIFNYGGLEEFMTDFLFSKTQQRHSLEAVA</sequence>
<feature type="non-terminal residue" evidence="1">
    <location>
        <position position="1"/>
    </location>
</feature>
<dbReference type="Proteomes" id="UP000027920">
    <property type="component" value="Unassembled WGS sequence"/>
</dbReference>
<reference evidence="1 2" key="1">
    <citation type="submission" date="2013-03" db="EMBL/GenBank/DDBJ databases">
        <title>The Genome Sequence of Exophiala aquamarina CBS 119918.</title>
        <authorList>
            <consortium name="The Broad Institute Genomics Platform"/>
            <person name="Cuomo C."/>
            <person name="de Hoog S."/>
            <person name="Gorbushina A."/>
            <person name="Walker B."/>
            <person name="Young S.K."/>
            <person name="Zeng Q."/>
            <person name="Gargeya S."/>
            <person name="Fitzgerald M."/>
            <person name="Haas B."/>
            <person name="Abouelleil A."/>
            <person name="Allen A.W."/>
            <person name="Alvarado L."/>
            <person name="Arachchi H.M."/>
            <person name="Berlin A.M."/>
            <person name="Chapman S.B."/>
            <person name="Gainer-Dewar J."/>
            <person name="Goldberg J."/>
            <person name="Griggs A."/>
            <person name="Gujja S."/>
            <person name="Hansen M."/>
            <person name="Howarth C."/>
            <person name="Imamovic A."/>
            <person name="Ireland A."/>
            <person name="Larimer J."/>
            <person name="McCowan C."/>
            <person name="Murphy C."/>
            <person name="Pearson M."/>
            <person name="Poon T.W."/>
            <person name="Priest M."/>
            <person name="Roberts A."/>
            <person name="Saif S."/>
            <person name="Shea T."/>
            <person name="Sisk P."/>
            <person name="Sykes S."/>
            <person name="Wortman J."/>
            <person name="Nusbaum C."/>
            <person name="Birren B."/>
        </authorList>
    </citation>
    <scope>NUCLEOTIDE SEQUENCE [LARGE SCALE GENOMIC DNA]</scope>
    <source>
        <strain evidence="1 2">CBS 119918</strain>
    </source>
</reference>
<keyword evidence="2" id="KW-1185">Reference proteome</keyword>
<dbReference type="STRING" id="1182545.A0A072PD56"/>
<evidence type="ECO:0000313" key="2">
    <source>
        <dbReference type="Proteomes" id="UP000027920"/>
    </source>
</evidence>
<organism evidence="1 2">
    <name type="scientific">Exophiala aquamarina CBS 119918</name>
    <dbReference type="NCBI Taxonomy" id="1182545"/>
    <lineage>
        <taxon>Eukaryota</taxon>
        <taxon>Fungi</taxon>
        <taxon>Dikarya</taxon>
        <taxon>Ascomycota</taxon>
        <taxon>Pezizomycotina</taxon>
        <taxon>Eurotiomycetes</taxon>
        <taxon>Chaetothyriomycetidae</taxon>
        <taxon>Chaetothyriales</taxon>
        <taxon>Herpotrichiellaceae</taxon>
        <taxon>Exophiala</taxon>
    </lineage>
</organism>
<gene>
    <name evidence="1" type="ORF">A1O9_10485</name>
</gene>
<dbReference type="VEuPathDB" id="FungiDB:A1O9_10485"/>
<dbReference type="EMBL" id="AMGV01000013">
    <property type="protein sequence ID" value="KEF53510.1"/>
    <property type="molecule type" value="Genomic_DNA"/>
</dbReference>
<dbReference type="AlphaFoldDB" id="A0A072PD56"/>
<comment type="caution">
    <text evidence="1">The sequence shown here is derived from an EMBL/GenBank/DDBJ whole genome shotgun (WGS) entry which is preliminary data.</text>
</comment>
<dbReference type="GeneID" id="25285389"/>
<evidence type="ECO:0000313" key="1">
    <source>
        <dbReference type="EMBL" id="KEF53510.1"/>
    </source>
</evidence>